<evidence type="ECO:0000313" key="4">
    <source>
        <dbReference type="Proteomes" id="UP000604273"/>
    </source>
</evidence>
<dbReference type="AlphaFoldDB" id="A0A8H4TKK1"/>
<feature type="signal peptide" evidence="2">
    <location>
        <begin position="1"/>
        <end position="21"/>
    </location>
</feature>
<feature type="region of interest" description="Disordered" evidence="1">
    <location>
        <begin position="130"/>
        <end position="151"/>
    </location>
</feature>
<evidence type="ECO:0008006" key="5">
    <source>
        <dbReference type="Google" id="ProtNLM"/>
    </source>
</evidence>
<keyword evidence="2" id="KW-0732">Signal</keyword>
<sequence>MHSKKLLSLALSLFMAESVVASPCKPKTTTAAASVASTALIESTTTILPVTSTTDTTLATVETSTAAETSETETEAATTLLTSTTAALAVDTTTTEEGTTTAGETTTAVGDTTTTAAETTATTETGTTIGEAQTTTTADAETTTTEVTTTTTVEPVCAQTLVLANPTPIFDSKATVDDHYKTVVPPFPIEIFGVGSTDVYVSVNGLVTLNDYSTIYSNTALPSQFLPISIMPYWDDLANFQNTCNSGIYYDVYETDRGNTFSIEWQLDTPGSGETGEHFSASFYQDFPGLVRFEYYKTTKHGSSATVGLQNGQLYAQYSYNQANSVPDEFYVEIDTSSGVGVIESGIL</sequence>
<dbReference type="Proteomes" id="UP000604273">
    <property type="component" value="Unassembled WGS sequence"/>
</dbReference>
<accession>A0A8H4TKK1</accession>
<proteinExistence type="predicted"/>
<reference evidence="3" key="1">
    <citation type="journal article" date="2020" name="BMC Genomics">
        <title>Correction to: Identification and distribution of gene clusters required for synthesis of sphingolipid metabolism inhibitors in diverse species of the filamentous fungus Fusarium.</title>
        <authorList>
            <person name="Kim H.S."/>
            <person name="Lohmar J.M."/>
            <person name="Busman M."/>
            <person name="Brown D.W."/>
            <person name="Naumann T.A."/>
            <person name="Divon H.H."/>
            <person name="Lysoe E."/>
            <person name="Uhlig S."/>
            <person name="Proctor R.H."/>
        </authorList>
    </citation>
    <scope>NUCLEOTIDE SEQUENCE</scope>
    <source>
        <strain evidence="3">NRRL 45417</strain>
    </source>
</reference>
<evidence type="ECO:0000256" key="2">
    <source>
        <dbReference type="SAM" id="SignalP"/>
    </source>
</evidence>
<dbReference type="EMBL" id="JABFAI010000032">
    <property type="protein sequence ID" value="KAF4959561.1"/>
    <property type="molecule type" value="Genomic_DNA"/>
</dbReference>
<name>A0A8H4TKK1_9HYPO</name>
<keyword evidence="4" id="KW-1185">Reference proteome</keyword>
<evidence type="ECO:0000256" key="1">
    <source>
        <dbReference type="SAM" id="MobiDB-lite"/>
    </source>
</evidence>
<reference evidence="3" key="2">
    <citation type="submission" date="2020-05" db="EMBL/GenBank/DDBJ databases">
        <authorList>
            <person name="Kim H.-S."/>
            <person name="Proctor R.H."/>
            <person name="Brown D.W."/>
        </authorList>
    </citation>
    <scope>NUCLEOTIDE SEQUENCE</scope>
    <source>
        <strain evidence="3">NRRL 45417</strain>
    </source>
</reference>
<evidence type="ECO:0000313" key="3">
    <source>
        <dbReference type="EMBL" id="KAF4959561.1"/>
    </source>
</evidence>
<comment type="caution">
    <text evidence="3">The sequence shown here is derived from an EMBL/GenBank/DDBJ whole genome shotgun (WGS) entry which is preliminary data.</text>
</comment>
<dbReference type="OrthoDB" id="10031947at2759"/>
<organism evidence="3 4">
    <name type="scientific">Fusarium gaditjirri</name>
    <dbReference type="NCBI Taxonomy" id="282569"/>
    <lineage>
        <taxon>Eukaryota</taxon>
        <taxon>Fungi</taxon>
        <taxon>Dikarya</taxon>
        <taxon>Ascomycota</taxon>
        <taxon>Pezizomycotina</taxon>
        <taxon>Sordariomycetes</taxon>
        <taxon>Hypocreomycetidae</taxon>
        <taxon>Hypocreales</taxon>
        <taxon>Nectriaceae</taxon>
        <taxon>Fusarium</taxon>
        <taxon>Fusarium nisikadoi species complex</taxon>
    </lineage>
</organism>
<protein>
    <recommendedName>
        <fullName evidence="5">PA14 domain-containing protein</fullName>
    </recommendedName>
</protein>
<gene>
    <name evidence="3" type="ORF">FGADI_1628</name>
</gene>
<feature type="chain" id="PRO_5034491339" description="PA14 domain-containing protein" evidence="2">
    <location>
        <begin position="22"/>
        <end position="348"/>
    </location>
</feature>